<dbReference type="InterPro" id="IPR006683">
    <property type="entry name" value="Thioestr_dom"/>
</dbReference>
<dbReference type="InterPro" id="IPR003736">
    <property type="entry name" value="PAAI_dom"/>
</dbReference>
<evidence type="ECO:0000256" key="3">
    <source>
        <dbReference type="ARBA" id="ARBA00036002"/>
    </source>
</evidence>
<comment type="similarity">
    <text evidence="4">Belongs to the YigI thioesterase family.</text>
</comment>
<evidence type="ECO:0000313" key="9">
    <source>
        <dbReference type="EMBL" id="MBB1488336.1"/>
    </source>
</evidence>
<dbReference type="AlphaFoldDB" id="A0A839IW67"/>
<evidence type="ECO:0000256" key="4">
    <source>
        <dbReference type="ARBA" id="ARBA00038381"/>
    </source>
</evidence>
<proteinExistence type="inferred from homology"/>
<evidence type="ECO:0000256" key="1">
    <source>
        <dbReference type="ARBA" id="ARBA00022801"/>
    </source>
</evidence>
<evidence type="ECO:0000256" key="2">
    <source>
        <dbReference type="ARBA" id="ARBA00035880"/>
    </source>
</evidence>
<keyword evidence="10" id="KW-1185">Reference proteome</keyword>
<evidence type="ECO:0000256" key="7">
    <source>
        <dbReference type="ARBA" id="ARBA00048062"/>
    </source>
</evidence>
<accession>A0A839IW67</accession>
<dbReference type="InterPro" id="IPR029069">
    <property type="entry name" value="HotDog_dom_sf"/>
</dbReference>
<dbReference type="Proteomes" id="UP000565262">
    <property type="component" value="Unassembled WGS sequence"/>
</dbReference>
<reference evidence="9 10" key="1">
    <citation type="submission" date="2020-08" db="EMBL/GenBank/DDBJ databases">
        <title>Oceanospirillum sp. nov. isolated from marine sediment.</title>
        <authorList>
            <person name="Ji X."/>
        </authorList>
    </citation>
    <scope>NUCLEOTIDE SEQUENCE [LARGE SCALE GENOMIC DNA]</scope>
    <source>
        <strain evidence="9 10">D5</strain>
    </source>
</reference>
<gene>
    <name evidence="9" type="ORF">H4O21_17160</name>
</gene>
<dbReference type="Gene3D" id="3.10.129.10">
    <property type="entry name" value="Hotdog Thioesterase"/>
    <property type="match status" value="1"/>
</dbReference>
<dbReference type="PANTHER" id="PTHR43240">
    <property type="entry name" value="1,4-DIHYDROXY-2-NAPHTHOYL-COA THIOESTERASE 1"/>
    <property type="match status" value="1"/>
</dbReference>
<dbReference type="RefSeq" id="WP_182810110.1">
    <property type="nucleotide sequence ID" value="NZ_JACJFM010000027.1"/>
</dbReference>
<evidence type="ECO:0000256" key="6">
    <source>
        <dbReference type="ARBA" id="ARBA00040062"/>
    </source>
</evidence>
<dbReference type="SUPFAM" id="SSF54637">
    <property type="entry name" value="Thioesterase/thiol ester dehydrase-isomerase"/>
    <property type="match status" value="1"/>
</dbReference>
<dbReference type="GO" id="GO:0047617">
    <property type="term" value="F:fatty acyl-CoA hydrolase activity"/>
    <property type="evidence" value="ECO:0007669"/>
    <property type="project" value="UniProtKB-EC"/>
</dbReference>
<dbReference type="CDD" id="cd03443">
    <property type="entry name" value="PaaI_thioesterase"/>
    <property type="match status" value="1"/>
</dbReference>
<keyword evidence="1" id="KW-0378">Hydrolase</keyword>
<comment type="catalytic activity">
    <reaction evidence="2">
        <text>a fatty acyl-CoA + H2O = a fatty acid + CoA + H(+)</text>
        <dbReference type="Rhea" id="RHEA:16781"/>
        <dbReference type="ChEBI" id="CHEBI:15377"/>
        <dbReference type="ChEBI" id="CHEBI:15378"/>
        <dbReference type="ChEBI" id="CHEBI:28868"/>
        <dbReference type="ChEBI" id="CHEBI:57287"/>
        <dbReference type="ChEBI" id="CHEBI:77636"/>
        <dbReference type="EC" id="3.1.2.20"/>
    </reaction>
</comment>
<comment type="caution">
    <text evidence="9">The sequence shown here is derived from an EMBL/GenBank/DDBJ whole genome shotgun (WGS) entry which is preliminary data.</text>
</comment>
<organism evidence="9 10">
    <name type="scientific">Oceanospirillum sediminis</name>
    <dbReference type="NCBI Taxonomy" id="2760088"/>
    <lineage>
        <taxon>Bacteria</taxon>
        <taxon>Pseudomonadati</taxon>
        <taxon>Pseudomonadota</taxon>
        <taxon>Gammaproteobacteria</taxon>
        <taxon>Oceanospirillales</taxon>
        <taxon>Oceanospirillaceae</taxon>
        <taxon>Oceanospirillum</taxon>
    </lineage>
</organism>
<dbReference type="NCBIfam" id="TIGR00369">
    <property type="entry name" value="unchar_dom_1"/>
    <property type="match status" value="1"/>
</dbReference>
<dbReference type="EMBL" id="JACJFM010000027">
    <property type="protein sequence ID" value="MBB1488336.1"/>
    <property type="molecule type" value="Genomic_DNA"/>
</dbReference>
<evidence type="ECO:0000256" key="5">
    <source>
        <dbReference type="ARBA" id="ARBA00038894"/>
    </source>
</evidence>
<comment type="catalytic activity">
    <reaction evidence="3">
        <text>a long-chain fatty acyl-CoA + H2O = a long-chain fatty acid + CoA + H(+)</text>
        <dbReference type="Rhea" id="RHEA:67680"/>
        <dbReference type="ChEBI" id="CHEBI:15377"/>
        <dbReference type="ChEBI" id="CHEBI:15378"/>
        <dbReference type="ChEBI" id="CHEBI:57287"/>
        <dbReference type="ChEBI" id="CHEBI:57560"/>
        <dbReference type="ChEBI" id="CHEBI:83139"/>
    </reaction>
</comment>
<evidence type="ECO:0000313" key="10">
    <source>
        <dbReference type="Proteomes" id="UP000565262"/>
    </source>
</evidence>
<sequence length="155" mass="16870">MLPFSDFKPANPDYRQEVERVLTAAPFIQYLGLQADKIEPGLCYTRLKVREDHQQQDGFVHAGVQATLCDHTAGAAGATLMPAGNIVLTAEFKINLLRPGAGKYLVCKAAVLKPGNTLSIAESMLFALPEEDSVEEEWNLIAKATVTLAIVKTRS</sequence>
<dbReference type="Pfam" id="PF03061">
    <property type="entry name" value="4HBT"/>
    <property type="match status" value="1"/>
</dbReference>
<evidence type="ECO:0000259" key="8">
    <source>
        <dbReference type="Pfam" id="PF03061"/>
    </source>
</evidence>
<comment type="catalytic activity">
    <reaction evidence="7">
        <text>a medium-chain fatty acyl-CoA + H2O = a medium-chain fatty acid + CoA + H(+)</text>
        <dbReference type="Rhea" id="RHEA:68184"/>
        <dbReference type="ChEBI" id="CHEBI:15377"/>
        <dbReference type="ChEBI" id="CHEBI:15378"/>
        <dbReference type="ChEBI" id="CHEBI:57287"/>
        <dbReference type="ChEBI" id="CHEBI:59558"/>
        <dbReference type="ChEBI" id="CHEBI:90546"/>
    </reaction>
</comment>
<dbReference type="EC" id="3.1.2.20" evidence="5"/>
<dbReference type="PANTHER" id="PTHR43240:SF20">
    <property type="entry name" value="MEDIUM_LONG-CHAIN ACYL-COA THIOESTERASE YIGI"/>
    <property type="match status" value="1"/>
</dbReference>
<name>A0A839IW67_9GAMM</name>
<feature type="domain" description="Thioesterase" evidence="8">
    <location>
        <begin position="58"/>
        <end position="122"/>
    </location>
</feature>
<protein>
    <recommendedName>
        <fullName evidence="6">Medium/long-chain acyl-CoA thioesterase YigI</fullName>
        <ecNumber evidence="5">3.1.2.20</ecNumber>
    </recommendedName>
</protein>